<dbReference type="PANTHER" id="PTHR10885:SF0">
    <property type="entry name" value="ISOPENTENYL-DIPHOSPHATE DELTA-ISOMERASE"/>
    <property type="match status" value="1"/>
</dbReference>
<evidence type="ECO:0000256" key="4">
    <source>
        <dbReference type="ARBA" id="ARBA00022490"/>
    </source>
</evidence>
<reference evidence="12 13" key="1">
    <citation type="submission" date="2017-05" db="EMBL/GenBank/DDBJ databases">
        <authorList>
            <person name="Varghese N."/>
            <person name="Submissions S."/>
        </authorList>
    </citation>
    <scope>NUCLEOTIDE SEQUENCE [LARGE SCALE GENOMIC DNA]</scope>
    <source>
        <strain evidence="12 13">DSM 15949</strain>
    </source>
</reference>
<feature type="binding site" evidence="10">
    <location>
        <position position="67"/>
    </location>
    <ligand>
        <name>Mn(2+)</name>
        <dbReference type="ChEBI" id="CHEBI:29035"/>
    </ligand>
</feature>
<feature type="binding site" evidence="10">
    <location>
        <position position="112"/>
    </location>
    <ligand>
        <name>Mn(2+)</name>
        <dbReference type="ChEBI" id="CHEBI:29035"/>
    </ligand>
</feature>
<dbReference type="InterPro" id="IPR056375">
    <property type="entry name" value="Idi_bact"/>
</dbReference>
<feature type="binding site" evidence="10">
    <location>
        <position position="110"/>
    </location>
    <ligand>
        <name>Mn(2+)</name>
        <dbReference type="ChEBI" id="CHEBI:29035"/>
    </ligand>
</feature>
<feature type="domain" description="Nudix hydrolase" evidence="11">
    <location>
        <begin position="29"/>
        <end position="163"/>
    </location>
</feature>
<dbReference type="NCBIfam" id="TIGR02150">
    <property type="entry name" value="IPP_isom_1"/>
    <property type="match status" value="1"/>
</dbReference>
<dbReference type="Pfam" id="PF00293">
    <property type="entry name" value="NUDIX"/>
    <property type="match status" value="1"/>
</dbReference>
<evidence type="ECO:0000256" key="8">
    <source>
        <dbReference type="ARBA" id="ARBA00023229"/>
    </source>
</evidence>
<dbReference type="PANTHER" id="PTHR10885">
    <property type="entry name" value="ISOPENTENYL-DIPHOSPHATE DELTA-ISOMERASE"/>
    <property type="match status" value="1"/>
</dbReference>
<keyword evidence="13" id="KW-1185">Reference proteome</keyword>
<gene>
    <name evidence="10" type="primary">idi</name>
    <name evidence="12" type="ORF">SAMN06265374_4139</name>
</gene>
<evidence type="ECO:0000256" key="7">
    <source>
        <dbReference type="ARBA" id="ARBA00023211"/>
    </source>
</evidence>
<dbReference type="PROSITE" id="PS51462">
    <property type="entry name" value="NUDIX"/>
    <property type="match status" value="1"/>
</dbReference>
<comment type="similarity">
    <text evidence="2 10">Belongs to the IPP isomerase type 1 family.</text>
</comment>
<feature type="active site" evidence="10">
    <location>
        <position position="112"/>
    </location>
</feature>
<dbReference type="Proteomes" id="UP001157914">
    <property type="component" value="Unassembled WGS sequence"/>
</dbReference>
<proteinExistence type="inferred from homology"/>
<comment type="catalytic activity">
    <reaction evidence="10">
        <text>isopentenyl diphosphate = dimethylallyl diphosphate</text>
        <dbReference type="Rhea" id="RHEA:23284"/>
        <dbReference type="ChEBI" id="CHEBI:57623"/>
        <dbReference type="ChEBI" id="CHEBI:128769"/>
        <dbReference type="EC" id="5.3.3.2"/>
    </reaction>
</comment>
<protein>
    <recommendedName>
        <fullName evidence="3 10">Isopentenyl-diphosphate Delta-isomerase</fullName>
        <shortName evidence="10">IPP isomerase</shortName>
        <ecNumber evidence="3 10">5.3.3.2</ecNumber>
    </recommendedName>
    <alternativeName>
        <fullName evidence="10">IPP:DMAPP isomerase</fullName>
    </alternativeName>
    <alternativeName>
        <fullName evidence="10">Isopentenyl pyrophosphate isomerase</fullName>
    </alternativeName>
</protein>
<dbReference type="SUPFAM" id="SSF55811">
    <property type="entry name" value="Nudix"/>
    <property type="match status" value="1"/>
</dbReference>
<dbReference type="InterPro" id="IPR011876">
    <property type="entry name" value="IsopentenylPP_isomerase_typ1"/>
</dbReference>
<evidence type="ECO:0000256" key="3">
    <source>
        <dbReference type="ARBA" id="ARBA00012057"/>
    </source>
</evidence>
<keyword evidence="8 10" id="KW-0414">Isoprene biosynthesis</keyword>
<evidence type="ECO:0000256" key="6">
    <source>
        <dbReference type="ARBA" id="ARBA00022842"/>
    </source>
</evidence>
<comment type="subcellular location">
    <subcellularLocation>
        <location evidence="10">Cytoplasm</location>
    </subcellularLocation>
</comment>
<accession>A0ABY1PPX4</accession>
<keyword evidence="5 10" id="KW-0479">Metal-binding</keyword>
<evidence type="ECO:0000256" key="9">
    <source>
        <dbReference type="ARBA" id="ARBA00023235"/>
    </source>
</evidence>
<keyword evidence="9 10" id="KW-0413">Isomerase</keyword>
<feature type="active site" evidence="10">
    <location>
        <position position="65"/>
    </location>
</feature>
<evidence type="ECO:0000256" key="10">
    <source>
        <dbReference type="HAMAP-Rule" id="MF_00202"/>
    </source>
</evidence>
<evidence type="ECO:0000313" key="12">
    <source>
        <dbReference type="EMBL" id="SMP36369.1"/>
    </source>
</evidence>
<comment type="pathway">
    <text evidence="1 10">Isoprenoid biosynthesis; dimethylallyl diphosphate biosynthesis; dimethylallyl diphosphate from isopentenyl diphosphate: step 1/1.</text>
</comment>
<dbReference type="Gene3D" id="3.90.79.10">
    <property type="entry name" value="Nucleoside Triphosphate Pyrophosphohydrolase"/>
    <property type="match status" value="1"/>
</dbReference>
<dbReference type="EC" id="5.3.3.2" evidence="3 10"/>
<evidence type="ECO:0000313" key="13">
    <source>
        <dbReference type="Proteomes" id="UP001157914"/>
    </source>
</evidence>
<evidence type="ECO:0000256" key="2">
    <source>
        <dbReference type="ARBA" id="ARBA00007579"/>
    </source>
</evidence>
<keyword evidence="4 10" id="KW-0963">Cytoplasm</keyword>
<comment type="cofactor">
    <cofactor evidence="10">
        <name>Mg(2+)</name>
        <dbReference type="ChEBI" id="CHEBI:18420"/>
    </cofactor>
    <text evidence="10">Binds 1 Mg(2+) ion per subunit. The magnesium ion binds only when substrate is bound.</text>
</comment>
<dbReference type="PIRSF" id="PIRSF018427">
    <property type="entry name" value="Isopntndiph_ism"/>
    <property type="match status" value="1"/>
</dbReference>
<comment type="cofactor">
    <cofactor evidence="10">
        <name>Mn(2+)</name>
        <dbReference type="ChEBI" id="CHEBI:29035"/>
    </cofactor>
    <text evidence="10">Binds 1 Mn(2+) ion per subunit.</text>
</comment>
<dbReference type="HAMAP" id="MF_00202">
    <property type="entry name" value="Idi"/>
    <property type="match status" value="1"/>
</dbReference>
<name>A0ABY1PPX4_9HYPH</name>
<dbReference type="CDD" id="cd02885">
    <property type="entry name" value="NUDIX_IPP_Isomerase"/>
    <property type="match status" value="1"/>
</dbReference>
<comment type="function">
    <text evidence="10">Catalyzes the 1,3-allylic rearrangement of the homoallylic substrate isopentenyl (IPP) to its highly electrophilic allylic isomer, dimethylallyl diphosphate (DMAPP).</text>
</comment>
<organism evidence="12 13">
    <name type="scientific">Roseibium denhamense</name>
    <dbReference type="NCBI Taxonomy" id="76305"/>
    <lineage>
        <taxon>Bacteria</taxon>
        <taxon>Pseudomonadati</taxon>
        <taxon>Pseudomonadota</taxon>
        <taxon>Alphaproteobacteria</taxon>
        <taxon>Hyphomicrobiales</taxon>
        <taxon>Stappiaceae</taxon>
        <taxon>Roseibium</taxon>
    </lineage>
</organism>
<keyword evidence="7 10" id="KW-0464">Manganese</keyword>
<comment type="caution">
    <text evidence="12">The sequence shown here is derived from an EMBL/GenBank/DDBJ whole genome shotgun (WGS) entry which is preliminary data.</text>
</comment>
<feature type="binding site" evidence="10">
    <location>
        <position position="25"/>
    </location>
    <ligand>
        <name>Mn(2+)</name>
        <dbReference type="ChEBI" id="CHEBI:29035"/>
    </ligand>
</feature>
<feature type="binding site" evidence="10">
    <location>
        <position position="85"/>
    </location>
    <ligand>
        <name>Mg(2+)</name>
        <dbReference type="ChEBI" id="CHEBI:18420"/>
    </ligand>
</feature>
<evidence type="ECO:0000256" key="5">
    <source>
        <dbReference type="ARBA" id="ARBA00022723"/>
    </source>
</evidence>
<evidence type="ECO:0000259" key="11">
    <source>
        <dbReference type="PROSITE" id="PS51462"/>
    </source>
</evidence>
<feature type="binding site" evidence="10">
    <location>
        <position position="31"/>
    </location>
    <ligand>
        <name>Mn(2+)</name>
        <dbReference type="ChEBI" id="CHEBI:29035"/>
    </ligand>
</feature>
<keyword evidence="6 10" id="KW-0460">Magnesium</keyword>
<evidence type="ECO:0000256" key="1">
    <source>
        <dbReference type="ARBA" id="ARBA00004826"/>
    </source>
</evidence>
<dbReference type="InterPro" id="IPR000086">
    <property type="entry name" value="NUDIX_hydrolase_dom"/>
</dbReference>
<dbReference type="EMBL" id="FXTT01000007">
    <property type="protein sequence ID" value="SMP36369.1"/>
    <property type="molecule type" value="Genomic_DNA"/>
</dbReference>
<dbReference type="InterPro" id="IPR015797">
    <property type="entry name" value="NUDIX_hydrolase-like_dom_sf"/>
</dbReference>
<sequence>MNKPLIIPAVAADGSYYPVEKLQAHMDGVLHLAVSVFVFDGDHLLIQKRAAGKYHCGGQWANTCCSHPHWDESIESCAERRLTEELGFTLPLVRHQTVEYEASVGEGLKEHERVTLFSARTDRTALAVKPNPEEVEEVRWITAGELHAEVADNPEDFTPWFRIYLQRFPEFDFLNQQAVNRDRSAAQS</sequence>